<name>A0A937AFT5_9BACT</name>
<sequence>MLIRIKNIAILMVLILTFSSCKEEDVDIKVDAIVSDTGDLLNASYPLSQVRVEGQGLKGLEKITLDDSIDVGFNPAYNSDRAFIFTVPFDMSLGSRFGVQPLTFQTSAGGTFTTDFEILQPLPVINSITPETPLVGNFATVEGEWFFDVSSVTFGGEPIEYNVSSDESLTILIPETATGGADLAITTPGGTLTQFLEVSLGFVIVNISDFDGGGVRQEWFSFGDVAAFDTNVTGGPTGNYAQFSWEGSTENGYNGTSAGGGANFLDENSTDPAEAYIDIDISTNVVGAHVAIQLNAIGGENFAYNFKSEDTEWNTYSIPLSEFRNNYGFGEVVEGSPDPTQVNQINVGIVQSDTPNPTIISFDNLKIKYRN</sequence>
<dbReference type="SUPFAM" id="SSF81296">
    <property type="entry name" value="E set domains"/>
    <property type="match status" value="1"/>
</dbReference>
<protein>
    <recommendedName>
        <fullName evidence="1">IPT/TIG domain-containing protein</fullName>
    </recommendedName>
</protein>
<evidence type="ECO:0000313" key="2">
    <source>
        <dbReference type="EMBL" id="MBL0765946.1"/>
    </source>
</evidence>
<comment type="caution">
    <text evidence="2">The sequence shown here is derived from an EMBL/GenBank/DDBJ whole genome shotgun (WGS) entry which is preliminary data.</text>
</comment>
<dbReference type="Proteomes" id="UP000642920">
    <property type="component" value="Unassembled WGS sequence"/>
</dbReference>
<dbReference type="InterPro" id="IPR013783">
    <property type="entry name" value="Ig-like_fold"/>
</dbReference>
<reference evidence="2" key="1">
    <citation type="submission" date="2021-01" db="EMBL/GenBank/DDBJ databases">
        <title>Marivirga sp. nov., isolated from intertidal surface sediments.</title>
        <authorList>
            <person name="Zhang M."/>
        </authorList>
    </citation>
    <scope>NUCLEOTIDE SEQUENCE</scope>
    <source>
        <strain evidence="2">SM1354</strain>
    </source>
</reference>
<dbReference type="PROSITE" id="PS51257">
    <property type="entry name" value="PROKAR_LIPOPROTEIN"/>
    <property type="match status" value="1"/>
</dbReference>
<evidence type="ECO:0000313" key="3">
    <source>
        <dbReference type="Proteomes" id="UP000642920"/>
    </source>
</evidence>
<organism evidence="2 3">
    <name type="scientific">Marivirga atlantica</name>
    <dbReference type="NCBI Taxonomy" id="1548457"/>
    <lineage>
        <taxon>Bacteria</taxon>
        <taxon>Pseudomonadati</taxon>
        <taxon>Bacteroidota</taxon>
        <taxon>Cytophagia</taxon>
        <taxon>Cytophagales</taxon>
        <taxon>Marivirgaceae</taxon>
        <taxon>Marivirga</taxon>
    </lineage>
</organism>
<evidence type="ECO:0000259" key="1">
    <source>
        <dbReference type="Pfam" id="PF01833"/>
    </source>
</evidence>
<dbReference type="Gene3D" id="2.60.40.10">
    <property type="entry name" value="Immunoglobulins"/>
    <property type="match status" value="2"/>
</dbReference>
<accession>A0A937AFT5</accession>
<feature type="domain" description="IPT/TIG" evidence="1">
    <location>
        <begin position="123"/>
        <end position="189"/>
    </location>
</feature>
<dbReference type="InterPro" id="IPR014756">
    <property type="entry name" value="Ig_E-set"/>
</dbReference>
<proteinExistence type="predicted"/>
<dbReference type="AlphaFoldDB" id="A0A937AFT5"/>
<dbReference type="Pfam" id="PF01833">
    <property type="entry name" value="TIG"/>
    <property type="match status" value="1"/>
</dbReference>
<dbReference type="EMBL" id="JAERQG010000003">
    <property type="protein sequence ID" value="MBL0765946.1"/>
    <property type="molecule type" value="Genomic_DNA"/>
</dbReference>
<dbReference type="Gene3D" id="2.60.120.430">
    <property type="entry name" value="Galactose-binding lectin"/>
    <property type="match status" value="1"/>
</dbReference>
<dbReference type="RefSeq" id="WP_201921585.1">
    <property type="nucleotide sequence ID" value="NZ_JAERQG010000003.1"/>
</dbReference>
<dbReference type="InterPro" id="IPR002909">
    <property type="entry name" value="IPT_dom"/>
</dbReference>
<keyword evidence="3" id="KW-1185">Reference proteome</keyword>
<gene>
    <name evidence="2" type="ORF">JKP34_11835</name>
</gene>